<organism evidence="2">
    <name type="scientific">Acromyrmex echinatior</name>
    <name type="common">Panamanian leafcutter ant</name>
    <name type="synonym">Acromyrmex octospinosus echinatior</name>
    <dbReference type="NCBI Taxonomy" id="103372"/>
    <lineage>
        <taxon>Eukaryota</taxon>
        <taxon>Metazoa</taxon>
        <taxon>Ecdysozoa</taxon>
        <taxon>Arthropoda</taxon>
        <taxon>Hexapoda</taxon>
        <taxon>Insecta</taxon>
        <taxon>Pterygota</taxon>
        <taxon>Neoptera</taxon>
        <taxon>Endopterygota</taxon>
        <taxon>Hymenoptera</taxon>
        <taxon>Apocrita</taxon>
        <taxon>Aculeata</taxon>
        <taxon>Formicoidea</taxon>
        <taxon>Formicidae</taxon>
        <taxon>Myrmicinae</taxon>
        <taxon>Acromyrmex</taxon>
    </lineage>
</organism>
<dbReference type="InParanoid" id="F4WZY6"/>
<sequence length="109" mass="12880">MSYDEFCTLCRDCWQQKYEFLVIDKDKSSASDVRATVRITMTETTLRRMFDFNGCIDVTFERLARFVDTIDIKYTRFSNITSENIIRDSDIFSGHQFVDCELLALIFNK</sequence>
<evidence type="ECO:0000313" key="2">
    <source>
        <dbReference type="Proteomes" id="UP000007755"/>
    </source>
</evidence>
<evidence type="ECO:0000313" key="1">
    <source>
        <dbReference type="EMBL" id="EGI60240.1"/>
    </source>
</evidence>
<reference evidence="1" key="1">
    <citation type="submission" date="2011-02" db="EMBL/GenBank/DDBJ databases">
        <title>The genome of the leaf-cutting ant Acromyrmex echinatior suggests key adaptations to social evolution and fungus farming.</title>
        <authorList>
            <person name="Nygaard S."/>
            <person name="Zhang G."/>
        </authorList>
    </citation>
    <scope>NUCLEOTIDE SEQUENCE</scope>
</reference>
<dbReference type="EMBL" id="GL888481">
    <property type="protein sequence ID" value="EGI60240.1"/>
    <property type="molecule type" value="Genomic_DNA"/>
</dbReference>
<proteinExistence type="predicted"/>
<dbReference type="Proteomes" id="UP000007755">
    <property type="component" value="Unassembled WGS sequence"/>
</dbReference>
<name>F4WZY6_ACREC</name>
<dbReference type="OrthoDB" id="6493944at2759"/>
<gene>
    <name evidence="1" type="ORF">G5I_11564</name>
</gene>
<protein>
    <submittedName>
        <fullName evidence="1">Uncharacterized protein</fullName>
    </submittedName>
</protein>
<accession>F4WZY6</accession>
<keyword evidence="2" id="KW-1185">Reference proteome</keyword>
<dbReference type="AlphaFoldDB" id="F4WZY6"/>